<dbReference type="GO" id="GO:0005886">
    <property type="term" value="C:plasma membrane"/>
    <property type="evidence" value="ECO:0007669"/>
    <property type="project" value="UniProtKB-SubCell"/>
</dbReference>
<evidence type="ECO:0000256" key="1">
    <source>
        <dbReference type="ARBA" id="ARBA00000085"/>
    </source>
</evidence>
<dbReference type="Proteomes" id="UP000190229">
    <property type="component" value="Unassembled WGS sequence"/>
</dbReference>
<comment type="caution">
    <text evidence="13">The sequence shown here is derived from an EMBL/GenBank/DDBJ whole genome shotgun (WGS) entry which is preliminary data.</text>
</comment>
<keyword evidence="7" id="KW-0547">Nucleotide-binding</keyword>
<evidence type="ECO:0000256" key="4">
    <source>
        <dbReference type="ARBA" id="ARBA00022475"/>
    </source>
</evidence>
<dbReference type="InterPro" id="IPR003661">
    <property type="entry name" value="HisK_dim/P_dom"/>
</dbReference>
<dbReference type="OrthoDB" id="335833at2"/>
<keyword evidence="12" id="KW-0812">Transmembrane</keyword>
<dbReference type="PANTHER" id="PTHR45453:SF1">
    <property type="entry name" value="PHOSPHATE REGULON SENSOR PROTEIN PHOR"/>
    <property type="match status" value="1"/>
</dbReference>
<dbReference type="InterPro" id="IPR003594">
    <property type="entry name" value="HATPase_dom"/>
</dbReference>
<keyword evidence="9" id="KW-0067">ATP-binding</keyword>
<evidence type="ECO:0000313" key="13">
    <source>
        <dbReference type="EMBL" id="OPG15761.1"/>
    </source>
</evidence>
<keyword evidence="10" id="KW-0902">Two-component regulatory system</keyword>
<keyword evidence="8 13" id="KW-0418">Kinase</keyword>
<dbReference type="RefSeq" id="WP_067952960.1">
    <property type="nucleotide sequence ID" value="NZ_LVKL01000086.1"/>
</dbReference>
<keyword evidence="11 12" id="KW-0472">Membrane</keyword>
<evidence type="ECO:0000256" key="11">
    <source>
        <dbReference type="ARBA" id="ARBA00023136"/>
    </source>
</evidence>
<accession>A0A162TJ26</accession>
<dbReference type="InterPro" id="IPR050351">
    <property type="entry name" value="BphY/WalK/GraS-like"/>
</dbReference>
<feature type="transmembrane region" description="Helical" evidence="12">
    <location>
        <begin position="181"/>
        <end position="203"/>
    </location>
</feature>
<comment type="catalytic activity">
    <reaction evidence="1">
        <text>ATP + protein L-histidine = ADP + protein N-phospho-L-histidine.</text>
        <dbReference type="EC" id="2.7.13.3"/>
    </reaction>
</comment>
<dbReference type="InterPro" id="IPR005467">
    <property type="entry name" value="His_kinase_dom"/>
</dbReference>
<dbReference type="EMBL" id="MWPS01000026">
    <property type="protein sequence ID" value="OPG15761.1"/>
    <property type="molecule type" value="Genomic_DNA"/>
</dbReference>
<sequence>MWKFSKRTLRSQSAHTIRRSLYSRYVWVVVSILLIIGIIQVQTLRSTLIIAGETTLVFNLRDALYHQKITPENLHSIAPQLLHMLSSRAVNVAVYDAHLRLIGKQMAAYDPMPLQPMTTQIANGVWGSEDTPYGRFKNLRILLSHGSIQVYAPLGTRAQPAGYLQIAYRDQILYPFIWRGMALYFTASVLLLIFAAISLLPVVESALAPLHRLLATASRIRSGAVEERLPVMGTRETEQLAVMINEGLDQLQESVRQEKEITQRMKRFVSSASHELRTPLTSLKGFSEVLLRRLDTYRENTSVAREIALNAAPRRLRPLLEEAFSRDEQLAEIRHAVASMQNETTRLEELVSDLLQLARLDEHFKLNRCVIDLAEFVAEHQIQYEILSKGQKMFFHLTPCRVACDPSLLQQVIYNLIMNALHYTHVQTGEIHVTVSPRGAEGAILEVSDNGPGIDPAHLERIFDRFFRASEARERNPGGAGLGLSICAAIIAAHEGKIYAQSTLGVGTTMTVEL</sequence>
<dbReference type="EC" id="2.7.13.3" evidence="3"/>
<dbReference type="SMART" id="SM00387">
    <property type="entry name" value="HATPase_c"/>
    <property type="match status" value="1"/>
</dbReference>
<protein>
    <recommendedName>
        <fullName evidence="3">histidine kinase</fullName>
        <ecNumber evidence="3">2.7.13.3</ecNumber>
    </recommendedName>
</protein>
<evidence type="ECO:0000256" key="7">
    <source>
        <dbReference type="ARBA" id="ARBA00022741"/>
    </source>
</evidence>
<dbReference type="InterPro" id="IPR003660">
    <property type="entry name" value="HAMP_dom"/>
</dbReference>
<dbReference type="FunFam" id="3.30.565.10:FF:000006">
    <property type="entry name" value="Sensor histidine kinase WalK"/>
    <property type="match status" value="1"/>
</dbReference>
<name>A0A162TJ26_9BACL</name>
<dbReference type="PROSITE" id="PS50885">
    <property type="entry name" value="HAMP"/>
    <property type="match status" value="1"/>
</dbReference>
<dbReference type="STRING" id="1765683.B2M26_09070"/>
<dbReference type="SMART" id="SM00388">
    <property type="entry name" value="HisKA"/>
    <property type="match status" value="1"/>
</dbReference>
<dbReference type="InterPro" id="IPR036890">
    <property type="entry name" value="HATPase_C_sf"/>
</dbReference>
<dbReference type="CDD" id="cd00082">
    <property type="entry name" value="HisKA"/>
    <property type="match status" value="1"/>
</dbReference>
<dbReference type="Gene3D" id="1.10.287.130">
    <property type="match status" value="1"/>
</dbReference>
<evidence type="ECO:0000256" key="5">
    <source>
        <dbReference type="ARBA" id="ARBA00022553"/>
    </source>
</evidence>
<reference evidence="13 14" key="1">
    <citation type="submission" date="2017-02" db="EMBL/GenBank/DDBJ databases">
        <title>Draft genome of Acidibacillus ferrooxidans Huett2.</title>
        <authorList>
            <person name="Schopf S."/>
        </authorList>
    </citation>
    <scope>NUCLEOTIDE SEQUENCE [LARGE SCALE GENOMIC DNA]</scope>
    <source>
        <strain evidence="13 14">Huett2</strain>
    </source>
</reference>
<proteinExistence type="predicted"/>
<dbReference type="SUPFAM" id="SSF47384">
    <property type="entry name" value="Homodimeric domain of signal transducing histidine kinase"/>
    <property type="match status" value="1"/>
</dbReference>
<keyword evidence="5" id="KW-0597">Phosphoprotein</keyword>
<dbReference type="Gene3D" id="3.30.565.10">
    <property type="entry name" value="Histidine kinase-like ATPase, C-terminal domain"/>
    <property type="match status" value="1"/>
</dbReference>
<evidence type="ECO:0000256" key="3">
    <source>
        <dbReference type="ARBA" id="ARBA00012438"/>
    </source>
</evidence>
<keyword evidence="6" id="KW-0808">Transferase</keyword>
<evidence type="ECO:0000313" key="14">
    <source>
        <dbReference type="Proteomes" id="UP000190229"/>
    </source>
</evidence>
<dbReference type="GO" id="GO:0000155">
    <property type="term" value="F:phosphorelay sensor kinase activity"/>
    <property type="evidence" value="ECO:0007669"/>
    <property type="project" value="InterPro"/>
</dbReference>
<evidence type="ECO:0000256" key="2">
    <source>
        <dbReference type="ARBA" id="ARBA00004651"/>
    </source>
</evidence>
<dbReference type="InterPro" id="IPR004358">
    <property type="entry name" value="Sig_transdc_His_kin-like_C"/>
</dbReference>
<dbReference type="PANTHER" id="PTHR45453">
    <property type="entry name" value="PHOSPHATE REGULON SENSOR PROTEIN PHOR"/>
    <property type="match status" value="1"/>
</dbReference>
<keyword evidence="14" id="KW-1185">Reference proteome</keyword>
<evidence type="ECO:0000256" key="12">
    <source>
        <dbReference type="SAM" id="Phobius"/>
    </source>
</evidence>
<dbReference type="GO" id="GO:0004721">
    <property type="term" value="F:phosphoprotein phosphatase activity"/>
    <property type="evidence" value="ECO:0007669"/>
    <property type="project" value="TreeGrafter"/>
</dbReference>
<dbReference type="Pfam" id="PF00512">
    <property type="entry name" value="HisKA"/>
    <property type="match status" value="1"/>
</dbReference>
<feature type="transmembrane region" description="Helical" evidence="12">
    <location>
        <begin position="21"/>
        <end position="39"/>
    </location>
</feature>
<evidence type="ECO:0000256" key="9">
    <source>
        <dbReference type="ARBA" id="ARBA00022840"/>
    </source>
</evidence>
<gene>
    <name evidence="13" type="ORF">B2M26_09070</name>
</gene>
<evidence type="ECO:0000256" key="6">
    <source>
        <dbReference type="ARBA" id="ARBA00022679"/>
    </source>
</evidence>
<dbReference type="Pfam" id="PF02518">
    <property type="entry name" value="HATPase_c"/>
    <property type="match status" value="1"/>
</dbReference>
<organism evidence="13 14">
    <name type="scientific">Ferroacidibacillus organovorans</name>
    <dbReference type="NCBI Taxonomy" id="1765683"/>
    <lineage>
        <taxon>Bacteria</taxon>
        <taxon>Bacillati</taxon>
        <taxon>Bacillota</taxon>
        <taxon>Bacilli</taxon>
        <taxon>Bacillales</taxon>
        <taxon>Alicyclobacillaceae</taxon>
        <taxon>Ferroacidibacillus</taxon>
    </lineage>
</organism>
<dbReference type="GO" id="GO:0016036">
    <property type="term" value="P:cellular response to phosphate starvation"/>
    <property type="evidence" value="ECO:0007669"/>
    <property type="project" value="TreeGrafter"/>
</dbReference>
<evidence type="ECO:0000256" key="8">
    <source>
        <dbReference type="ARBA" id="ARBA00022777"/>
    </source>
</evidence>
<dbReference type="PRINTS" id="PR00344">
    <property type="entry name" value="BCTRLSENSOR"/>
</dbReference>
<comment type="subcellular location">
    <subcellularLocation>
        <location evidence="2">Cell membrane</location>
        <topology evidence="2">Multi-pass membrane protein</topology>
    </subcellularLocation>
</comment>
<keyword evidence="4" id="KW-1003">Cell membrane</keyword>
<dbReference type="Gene3D" id="6.10.340.10">
    <property type="match status" value="1"/>
</dbReference>
<dbReference type="InterPro" id="IPR036097">
    <property type="entry name" value="HisK_dim/P_sf"/>
</dbReference>
<dbReference type="CDD" id="cd00075">
    <property type="entry name" value="HATPase"/>
    <property type="match status" value="1"/>
</dbReference>
<dbReference type="SUPFAM" id="SSF55874">
    <property type="entry name" value="ATPase domain of HSP90 chaperone/DNA topoisomerase II/histidine kinase"/>
    <property type="match status" value="1"/>
</dbReference>
<dbReference type="GO" id="GO:0005524">
    <property type="term" value="F:ATP binding"/>
    <property type="evidence" value="ECO:0007669"/>
    <property type="project" value="UniProtKB-KW"/>
</dbReference>
<keyword evidence="12" id="KW-1133">Transmembrane helix</keyword>
<evidence type="ECO:0000256" key="10">
    <source>
        <dbReference type="ARBA" id="ARBA00023012"/>
    </source>
</evidence>
<dbReference type="AlphaFoldDB" id="A0A162TJ26"/>
<dbReference type="PROSITE" id="PS50109">
    <property type="entry name" value="HIS_KIN"/>
    <property type="match status" value="1"/>
</dbReference>